<dbReference type="Gene3D" id="1.10.150.240">
    <property type="entry name" value="Putative phosphatase, domain 2"/>
    <property type="match status" value="1"/>
</dbReference>
<dbReference type="AlphaFoldDB" id="A0A0E3Z237"/>
<evidence type="ECO:0000313" key="3">
    <source>
        <dbReference type="Proteomes" id="UP000033067"/>
    </source>
</evidence>
<dbReference type="SUPFAM" id="SSF56784">
    <property type="entry name" value="HAD-like"/>
    <property type="match status" value="1"/>
</dbReference>
<name>A0A0E3Z237_9GAMM</name>
<dbReference type="InterPro" id="IPR023198">
    <property type="entry name" value="PGP-like_dom2"/>
</dbReference>
<protein>
    <submittedName>
        <fullName evidence="2">Haloacid dehalogenase</fullName>
    </submittedName>
</protein>
<dbReference type="OrthoDB" id="6101375at2"/>
<dbReference type="SFLD" id="SFLDS00003">
    <property type="entry name" value="Haloacid_Dehalogenase"/>
    <property type="match status" value="1"/>
</dbReference>
<dbReference type="CDD" id="cd07515">
    <property type="entry name" value="HAD-like"/>
    <property type="match status" value="1"/>
</dbReference>
<dbReference type="Proteomes" id="UP000033067">
    <property type="component" value="Chromosome"/>
</dbReference>
<dbReference type="InterPro" id="IPR051540">
    <property type="entry name" value="S-2-haloacid_dehalogenase"/>
</dbReference>
<dbReference type="KEGG" id="psuw:WQ53_10600"/>
<evidence type="ECO:0000256" key="1">
    <source>
        <dbReference type="ARBA" id="ARBA00022801"/>
    </source>
</evidence>
<dbReference type="InterPro" id="IPR036412">
    <property type="entry name" value="HAD-like_sf"/>
</dbReference>
<dbReference type="PANTHER" id="PTHR43316">
    <property type="entry name" value="HYDROLASE, HALOACID DELAHOGENASE-RELATED"/>
    <property type="match status" value="1"/>
</dbReference>
<reference evidence="2 3" key="1">
    <citation type="journal article" date="2015" name="Genome Announc.">
        <title>Complete Genome Sequence of Pseudoxanthomonas suwonensis Strain J1, a Cellulose-Degrading Bacterium Isolated from Leaf- and Wood-Enriched Soil.</title>
        <authorList>
            <person name="Hou L."/>
            <person name="Jiang J."/>
            <person name="Xu Z."/>
            <person name="Zhou Y."/>
            <person name="Leung F.C."/>
        </authorList>
    </citation>
    <scope>NUCLEOTIDE SEQUENCE [LARGE SCALE GENOMIC DNA]</scope>
    <source>
        <strain evidence="2 3">J1</strain>
    </source>
</reference>
<accession>A0A0E3Z237</accession>
<dbReference type="EMBL" id="CP011144">
    <property type="protein sequence ID" value="AKC87128.1"/>
    <property type="molecule type" value="Genomic_DNA"/>
</dbReference>
<dbReference type="GO" id="GO:0016787">
    <property type="term" value="F:hydrolase activity"/>
    <property type="evidence" value="ECO:0007669"/>
    <property type="project" value="UniProtKB-KW"/>
</dbReference>
<dbReference type="PATRIC" id="fig|314722.6.peg.2286"/>
<organism evidence="2 3">
    <name type="scientific">Pseudoxanthomonas suwonensis</name>
    <dbReference type="NCBI Taxonomy" id="314722"/>
    <lineage>
        <taxon>Bacteria</taxon>
        <taxon>Pseudomonadati</taxon>
        <taxon>Pseudomonadota</taxon>
        <taxon>Gammaproteobacteria</taxon>
        <taxon>Lysobacterales</taxon>
        <taxon>Lysobacteraceae</taxon>
        <taxon>Pseudoxanthomonas</taxon>
    </lineage>
</organism>
<proteinExistence type="predicted"/>
<evidence type="ECO:0000313" key="2">
    <source>
        <dbReference type="EMBL" id="AKC87128.1"/>
    </source>
</evidence>
<dbReference type="Gene3D" id="3.40.50.1000">
    <property type="entry name" value="HAD superfamily/HAD-like"/>
    <property type="match status" value="1"/>
</dbReference>
<keyword evidence="3" id="KW-1185">Reference proteome</keyword>
<dbReference type="SFLD" id="SFLDG01129">
    <property type="entry name" value="C1.5:_HAD__Beta-PGM__Phosphata"/>
    <property type="match status" value="1"/>
</dbReference>
<gene>
    <name evidence="2" type="ORF">WQ53_10600</name>
</gene>
<keyword evidence="1" id="KW-0378">Hydrolase</keyword>
<dbReference type="InterPro" id="IPR023214">
    <property type="entry name" value="HAD_sf"/>
</dbReference>
<dbReference type="RefSeq" id="WP_052632128.1">
    <property type="nucleotide sequence ID" value="NZ_CP011144.1"/>
</dbReference>
<sequence length="242" mass="26577">MHDIRLVGFDGDDTLWRSEDYYRAAEKQYEEIIGRYIDLHDAGTLRHLLEVERRNLQVFGYGVKGMTLSMIEAAIELTDGRIAARDLQQVVEIGRATLQHPVELIDGVREAVSAIAAELPVVLITKGDLFHQEAKIASSGLADLFPRIEIVSEKDPPTYARVLAEFGIDAAQFVMVGNSLRSDIEPVVRLGGWGVHVPYALTWAHEAEHGLAEAHPRVLSVESAAQLPPAVRGIVEAARNGG</sequence>
<dbReference type="Pfam" id="PF00702">
    <property type="entry name" value="Hydrolase"/>
    <property type="match status" value="1"/>
</dbReference>
<dbReference type="PANTHER" id="PTHR43316:SF8">
    <property type="entry name" value="HAD FAMILY HYDROLASE"/>
    <property type="match status" value="1"/>
</dbReference>
<dbReference type="eggNOG" id="COG1011">
    <property type="taxonomic scope" value="Bacteria"/>
</dbReference>